<gene>
    <name evidence="1" type="ORF">GWR21_04105</name>
</gene>
<organism evidence="1 2">
    <name type="scientific">Chitinophaga agri</name>
    <dbReference type="NCBI Taxonomy" id="2703787"/>
    <lineage>
        <taxon>Bacteria</taxon>
        <taxon>Pseudomonadati</taxon>
        <taxon>Bacteroidota</taxon>
        <taxon>Chitinophagia</taxon>
        <taxon>Chitinophagales</taxon>
        <taxon>Chitinophagaceae</taxon>
        <taxon>Chitinophaga</taxon>
    </lineage>
</organism>
<evidence type="ECO:0000313" key="1">
    <source>
        <dbReference type="EMBL" id="QHS58815.1"/>
    </source>
</evidence>
<keyword evidence="2" id="KW-1185">Reference proteome</keyword>
<evidence type="ECO:0000313" key="2">
    <source>
        <dbReference type="Proteomes" id="UP000476411"/>
    </source>
</evidence>
<dbReference type="KEGG" id="chih:GWR21_04105"/>
<dbReference type="PROSITE" id="PS51257">
    <property type="entry name" value="PROKAR_LIPOPROTEIN"/>
    <property type="match status" value="1"/>
</dbReference>
<proteinExistence type="predicted"/>
<dbReference type="Proteomes" id="UP000476411">
    <property type="component" value="Chromosome"/>
</dbReference>
<sequence>MKAVRSALLIASLGSLLFSCKDDDAPTPDSPLSGNYDFKESRITGRLVVISDTEVSDSVVTNYSYTATGSGEVQIDNKYIHQKNITYKYVAQTNYMTYFNGEVTNQGETKSEEDVVSFTKKIEYEIRKDTLHFSEPLLDNGKDLVAFPLHGGGYMTLEGSATLVLGYTTEKRDTTTTDGIRKITIRKETHAIPLAKKLN</sequence>
<dbReference type="RefSeq" id="WP_162330518.1">
    <property type="nucleotide sequence ID" value="NZ_CP048113.1"/>
</dbReference>
<dbReference type="AlphaFoldDB" id="A0A6B9ZCG9"/>
<name>A0A6B9ZCG9_9BACT</name>
<accession>A0A6B9ZCG9</accession>
<reference evidence="1 2" key="1">
    <citation type="submission" date="2020-01" db="EMBL/GenBank/DDBJ databases">
        <title>Complete genome sequence of Chitinophaga sp. H33E-04 isolated from quinoa roots.</title>
        <authorList>
            <person name="Weon H.-Y."/>
            <person name="Lee S.A."/>
        </authorList>
    </citation>
    <scope>NUCLEOTIDE SEQUENCE [LARGE SCALE GENOMIC DNA]</scope>
    <source>
        <strain evidence="1 2">H33E-04</strain>
    </source>
</reference>
<protein>
    <submittedName>
        <fullName evidence="1">Uncharacterized protein</fullName>
    </submittedName>
</protein>
<dbReference type="EMBL" id="CP048113">
    <property type="protein sequence ID" value="QHS58815.1"/>
    <property type="molecule type" value="Genomic_DNA"/>
</dbReference>